<sequence length="175" mass="19035">MATLMTEEKIEDLNEKPPKTYEIGYWLAPFVAEDAKEATVAKEIVAPIEAIGGTVTGQITPALRKLAYPIRKMIDNKYTNFREGYFGSIRFKAVPQSADTLNQTLAKSDLIVRFLLIEIPKVAKIKPQAVVADSGATGPVAKVPTPTAHPEADKVPADEAAIDREIDDLLVEATS</sequence>
<gene>
    <name evidence="5" type="ORF">A2589_03775</name>
</gene>
<dbReference type="GO" id="GO:0005840">
    <property type="term" value="C:ribosome"/>
    <property type="evidence" value="ECO:0007669"/>
    <property type="project" value="InterPro"/>
</dbReference>
<evidence type="ECO:0000313" key="5">
    <source>
        <dbReference type="EMBL" id="OHA60255.1"/>
    </source>
</evidence>
<evidence type="ECO:0000256" key="4">
    <source>
        <dbReference type="SAM" id="MobiDB-lite"/>
    </source>
</evidence>
<feature type="region of interest" description="Disordered" evidence="4">
    <location>
        <begin position="136"/>
        <end position="158"/>
    </location>
</feature>
<protein>
    <recommendedName>
        <fullName evidence="2">Small ribosomal subunit protein bS6</fullName>
    </recommendedName>
    <alternativeName>
        <fullName evidence="3">30S ribosomal protein S6</fullName>
    </alternativeName>
</protein>
<comment type="similarity">
    <text evidence="1">Belongs to the bacterial ribosomal protein bS6 family.</text>
</comment>
<dbReference type="AlphaFoldDB" id="A0A1G2QI53"/>
<dbReference type="Proteomes" id="UP000177838">
    <property type="component" value="Unassembled WGS sequence"/>
</dbReference>
<dbReference type="GO" id="GO:0006412">
    <property type="term" value="P:translation"/>
    <property type="evidence" value="ECO:0007669"/>
    <property type="project" value="InterPro"/>
</dbReference>
<comment type="caution">
    <text evidence="5">The sequence shown here is derived from an EMBL/GenBank/DDBJ whole genome shotgun (WGS) entry which is preliminary data.</text>
</comment>
<dbReference type="InterPro" id="IPR014717">
    <property type="entry name" value="Transl_elong_EF1B/ribsomal_bS6"/>
</dbReference>
<evidence type="ECO:0000313" key="6">
    <source>
        <dbReference type="Proteomes" id="UP000177838"/>
    </source>
</evidence>
<evidence type="ECO:0000256" key="2">
    <source>
        <dbReference type="ARBA" id="ARBA00035294"/>
    </source>
</evidence>
<dbReference type="InterPro" id="IPR000529">
    <property type="entry name" value="Ribosomal_bS6"/>
</dbReference>
<reference evidence="5 6" key="1">
    <citation type="journal article" date="2016" name="Nat. Commun.">
        <title>Thousands of microbial genomes shed light on interconnected biogeochemical processes in an aquifer system.</title>
        <authorList>
            <person name="Anantharaman K."/>
            <person name="Brown C.T."/>
            <person name="Hug L.A."/>
            <person name="Sharon I."/>
            <person name="Castelle C.J."/>
            <person name="Probst A.J."/>
            <person name="Thomas B.C."/>
            <person name="Singh A."/>
            <person name="Wilkins M.J."/>
            <person name="Karaoz U."/>
            <person name="Brodie E.L."/>
            <person name="Williams K.H."/>
            <person name="Hubbard S.S."/>
            <person name="Banfield J.F."/>
        </authorList>
    </citation>
    <scope>NUCLEOTIDE SEQUENCE [LARGE SCALE GENOMIC DNA]</scope>
</reference>
<dbReference type="Pfam" id="PF01250">
    <property type="entry name" value="Ribosomal_S6"/>
    <property type="match status" value="1"/>
</dbReference>
<evidence type="ECO:0000256" key="1">
    <source>
        <dbReference type="ARBA" id="ARBA00009512"/>
    </source>
</evidence>
<organism evidence="5 6">
    <name type="scientific">Candidatus Vogelbacteria bacterium RIFOXYD1_FULL_46_19</name>
    <dbReference type="NCBI Taxonomy" id="1802439"/>
    <lineage>
        <taxon>Bacteria</taxon>
        <taxon>Candidatus Vogeliibacteriota</taxon>
    </lineage>
</organism>
<proteinExistence type="inferred from homology"/>
<name>A0A1G2QI53_9BACT</name>
<dbReference type="GO" id="GO:0003735">
    <property type="term" value="F:structural constituent of ribosome"/>
    <property type="evidence" value="ECO:0007669"/>
    <property type="project" value="InterPro"/>
</dbReference>
<dbReference type="InterPro" id="IPR035980">
    <property type="entry name" value="Ribosomal_bS6_sf"/>
</dbReference>
<dbReference type="SUPFAM" id="SSF54995">
    <property type="entry name" value="Ribosomal protein S6"/>
    <property type="match status" value="1"/>
</dbReference>
<dbReference type="Gene3D" id="3.30.70.60">
    <property type="match status" value="1"/>
</dbReference>
<dbReference type="GO" id="GO:0019843">
    <property type="term" value="F:rRNA binding"/>
    <property type="evidence" value="ECO:0007669"/>
    <property type="project" value="InterPro"/>
</dbReference>
<accession>A0A1G2QI53</accession>
<evidence type="ECO:0000256" key="3">
    <source>
        <dbReference type="ARBA" id="ARBA00035520"/>
    </source>
</evidence>
<dbReference type="EMBL" id="MHTK01000001">
    <property type="protein sequence ID" value="OHA60255.1"/>
    <property type="molecule type" value="Genomic_DNA"/>
</dbReference>
<dbReference type="STRING" id="1802439.A2589_03775"/>